<dbReference type="InterPro" id="IPR013783">
    <property type="entry name" value="Ig-like_fold"/>
</dbReference>
<evidence type="ECO:0000313" key="7">
    <source>
        <dbReference type="Proteomes" id="UP000255070"/>
    </source>
</evidence>
<sequence length="259" mass="28014">MRFMPQKQGFVVSLAACVFCHMPLAYAGGLQVAPASIQMPINNNAAGIWLSNTNSSPLTAQIRVFKWSQADGEDLMSSTAQLTISPPVVEIPPGGKQLVRIIRTGAAPAIGTETAYRLIVDELPAEVPEALRPPTPTPSRRTFGMNFLMRYSVPVFIGDATDDSIKDIGSQLEWSSHKDDSTGQWIVRVTNHASVRAQLADLSAVTTEGQTRPLISGMLGYVLPGSTRQWKLAAAPRAQSLKGFQAQINSDTQMIKLQP</sequence>
<dbReference type="InterPro" id="IPR050643">
    <property type="entry name" value="Periplasmic_pilus_chap"/>
</dbReference>
<dbReference type="GO" id="GO:0030288">
    <property type="term" value="C:outer membrane-bounded periplasmic space"/>
    <property type="evidence" value="ECO:0007669"/>
    <property type="project" value="InterPro"/>
</dbReference>
<gene>
    <name evidence="6" type="ORF">NCTC10698_04789</name>
</gene>
<evidence type="ECO:0000256" key="2">
    <source>
        <dbReference type="ARBA" id="ARBA00023004"/>
    </source>
</evidence>
<keyword evidence="3" id="KW-0349">Heme</keyword>
<keyword evidence="2 3" id="KW-0408">Iron</keyword>
<organism evidence="6 7">
    <name type="scientific">Comamonas testosteroni</name>
    <name type="common">Pseudomonas testosteroni</name>
    <dbReference type="NCBI Taxonomy" id="285"/>
    <lineage>
        <taxon>Bacteria</taxon>
        <taxon>Pseudomonadati</taxon>
        <taxon>Pseudomonadota</taxon>
        <taxon>Betaproteobacteria</taxon>
        <taxon>Burkholderiales</taxon>
        <taxon>Comamonadaceae</taxon>
        <taxon>Comamonas</taxon>
    </lineage>
</organism>
<keyword evidence="4" id="KW-0732">Signal</keyword>
<dbReference type="InterPro" id="IPR008962">
    <property type="entry name" value="PapD-like_sf"/>
</dbReference>
<dbReference type="GO" id="GO:0071555">
    <property type="term" value="P:cell wall organization"/>
    <property type="evidence" value="ECO:0007669"/>
    <property type="project" value="InterPro"/>
</dbReference>
<feature type="signal peptide" evidence="4">
    <location>
        <begin position="1"/>
        <end position="27"/>
    </location>
</feature>
<name>A0A8B4S9P4_COMTE</name>
<protein>
    <submittedName>
        <fullName evidence="6">Fimbrial chaperone protein StiB</fullName>
    </submittedName>
</protein>
<feature type="domain" description="Cytochrome c" evidence="5">
    <location>
        <begin position="4"/>
        <end position="176"/>
    </location>
</feature>
<dbReference type="GO" id="GO:0009055">
    <property type="term" value="F:electron transfer activity"/>
    <property type="evidence" value="ECO:0007669"/>
    <property type="project" value="InterPro"/>
</dbReference>
<dbReference type="EMBL" id="UFXL01000001">
    <property type="protein sequence ID" value="SUY79842.1"/>
    <property type="molecule type" value="Genomic_DNA"/>
</dbReference>
<evidence type="ECO:0000256" key="3">
    <source>
        <dbReference type="PROSITE-ProRule" id="PRU00433"/>
    </source>
</evidence>
<dbReference type="PANTHER" id="PTHR30251:SF4">
    <property type="entry name" value="SLR1668 PROTEIN"/>
    <property type="match status" value="1"/>
</dbReference>
<dbReference type="GO" id="GO:0020037">
    <property type="term" value="F:heme binding"/>
    <property type="evidence" value="ECO:0007669"/>
    <property type="project" value="InterPro"/>
</dbReference>
<dbReference type="PROSITE" id="PS51007">
    <property type="entry name" value="CYTC"/>
    <property type="match status" value="1"/>
</dbReference>
<dbReference type="Proteomes" id="UP000255070">
    <property type="component" value="Unassembled WGS sequence"/>
</dbReference>
<reference evidence="6 7" key="1">
    <citation type="submission" date="2018-06" db="EMBL/GenBank/DDBJ databases">
        <authorList>
            <consortium name="Pathogen Informatics"/>
            <person name="Doyle S."/>
        </authorList>
    </citation>
    <scope>NUCLEOTIDE SEQUENCE [LARGE SCALE GENOMIC DNA]</scope>
    <source>
        <strain evidence="6 7">NCTC10698</strain>
    </source>
</reference>
<dbReference type="Pfam" id="PF00345">
    <property type="entry name" value="PapD_N"/>
    <property type="match status" value="1"/>
</dbReference>
<feature type="chain" id="PRO_5032988120" evidence="4">
    <location>
        <begin position="28"/>
        <end position="259"/>
    </location>
</feature>
<dbReference type="RefSeq" id="WP_003073616.1">
    <property type="nucleotide sequence ID" value="NZ_BBJZ01000003.1"/>
</dbReference>
<dbReference type="AlphaFoldDB" id="A0A8B4S9P4"/>
<accession>A0A8B4S9P4</accession>
<evidence type="ECO:0000259" key="5">
    <source>
        <dbReference type="PROSITE" id="PS51007"/>
    </source>
</evidence>
<keyword evidence="1 3" id="KW-0479">Metal-binding</keyword>
<evidence type="ECO:0000313" key="6">
    <source>
        <dbReference type="EMBL" id="SUY79842.1"/>
    </source>
</evidence>
<evidence type="ECO:0000256" key="1">
    <source>
        <dbReference type="ARBA" id="ARBA00022723"/>
    </source>
</evidence>
<evidence type="ECO:0000256" key="4">
    <source>
        <dbReference type="SAM" id="SignalP"/>
    </source>
</evidence>
<proteinExistence type="predicted"/>
<dbReference type="Gene3D" id="2.60.40.10">
    <property type="entry name" value="Immunoglobulins"/>
    <property type="match status" value="1"/>
</dbReference>
<dbReference type="GeneID" id="63997114"/>
<dbReference type="InterPro" id="IPR016147">
    <property type="entry name" value="Pili_assmbl_chaperone_N"/>
</dbReference>
<dbReference type="SUPFAM" id="SSF49354">
    <property type="entry name" value="PapD-like"/>
    <property type="match status" value="1"/>
</dbReference>
<comment type="caution">
    <text evidence="6">The sequence shown here is derived from an EMBL/GenBank/DDBJ whole genome shotgun (WGS) entry which is preliminary data.</text>
</comment>
<keyword evidence="7" id="KW-1185">Reference proteome</keyword>
<dbReference type="PANTHER" id="PTHR30251">
    <property type="entry name" value="PILUS ASSEMBLY CHAPERONE"/>
    <property type="match status" value="1"/>
</dbReference>
<dbReference type="InterPro" id="IPR009056">
    <property type="entry name" value="Cyt_c-like_dom"/>
</dbReference>
<dbReference type="GO" id="GO:0046872">
    <property type="term" value="F:metal ion binding"/>
    <property type="evidence" value="ECO:0007669"/>
    <property type="project" value="UniProtKB-KW"/>
</dbReference>